<dbReference type="InterPro" id="IPR011004">
    <property type="entry name" value="Trimer_LpxA-like_sf"/>
</dbReference>
<keyword evidence="7" id="KW-1185">Reference proteome</keyword>
<dbReference type="Proteomes" id="UP000290657">
    <property type="component" value="Unassembled WGS sequence"/>
</dbReference>
<organism evidence="6 7">
    <name type="scientific">Candidatus Marinarcus aquaticus</name>
    <dbReference type="NCBI Taxonomy" id="2044504"/>
    <lineage>
        <taxon>Bacteria</taxon>
        <taxon>Pseudomonadati</taxon>
        <taxon>Campylobacterota</taxon>
        <taxon>Epsilonproteobacteria</taxon>
        <taxon>Campylobacterales</taxon>
        <taxon>Arcobacteraceae</taxon>
        <taxon>Candidatus Marinarcus</taxon>
    </lineage>
</organism>
<evidence type="ECO:0000256" key="5">
    <source>
        <dbReference type="ARBA" id="ARBA00023315"/>
    </source>
</evidence>
<dbReference type="OrthoDB" id="9784739at2"/>
<dbReference type="GO" id="GO:0016410">
    <property type="term" value="F:N-acyltransferase activity"/>
    <property type="evidence" value="ECO:0007669"/>
    <property type="project" value="InterPro"/>
</dbReference>
<dbReference type="RefSeq" id="WP_128997016.1">
    <property type="nucleotide sequence ID" value="NZ_PDKN01000010.1"/>
</dbReference>
<keyword evidence="2" id="KW-0441">Lipid A biosynthesis</keyword>
<keyword evidence="4" id="KW-0443">Lipid metabolism</keyword>
<sequence length="317" mass="34567">MYLLKEFEFEASEIAKIVSGKLIGEDIVVNSIKSLGEQETGSITVCYPKFKDKLVSITEKCLVFCTADTVVENSKLSFIVCENPKFSFFDFVNNYVVTETNYSNFEIVSKVSDNFPAVEFGYNVKINKNVVIAPKTKIGSNVIIGNNVVIRSNVTIGNNVIIKDNTIIGSEGFGFVKSENEVIHIPQLGEIRIDDNVIIGSCCTIEKPALGSTIIEHSVKIDDLVQIGHNQVIGEGTMITTGFKAIGGAKIGKNCFIGMGVTVVNKKANIGDNCFIGAGTILTKSVENNSTVYNKIETIFTPNTHLDEMLTTPKKIK</sequence>
<protein>
    <recommendedName>
        <fullName evidence="8">UDP-3-O-(3-hydroxymyristoyl)glucosamine N-acyltransferase</fullName>
    </recommendedName>
</protein>
<evidence type="ECO:0008006" key="8">
    <source>
        <dbReference type="Google" id="ProtNLM"/>
    </source>
</evidence>
<dbReference type="Gene3D" id="3.40.1390.10">
    <property type="entry name" value="MurE/MurF, N-terminal domain"/>
    <property type="match status" value="1"/>
</dbReference>
<dbReference type="EMBL" id="PDKN01000010">
    <property type="protein sequence ID" value="RXJ54426.1"/>
    <property type="molecule type" value="Genomic_DNA"/>
</dbReference>
<accession>A0A4V1LNN0</accession>
<keyword evidence="1" id="KW-0444">Lipid biosynthesis</keyword>
<dbReference type="GO" id="GO:0016020">
    <property type="term" value="C:membrane"/>
    <property type="evidence" value="ECO:0007669"/>
    <property type="project" value="GOC"/>
</dbReference>
<dbReference type="AlphaFoldDB" id="A0A4V1LNN0"/>
<dbReference type="Pfam" id="PF14602">
    <property type="entry name" value="Hexapep_2"/>
    <property type="match status" value="1"/>
</dbReference>
<keyword evidence="5" id="KW-0012">Acyltransferase</keyword>
<name>A0A4V1LNN0_9BACT</name>
<dbReference type="PANTHER" id="PTHR43378">
    <property type="entry name" value="UDP-3-O-ACYLGLUCOSAMINE N-ACYLTRANSFERASE"/>
    <property type="match status" value="1"/>
</dbReference>
<dbReference type="InterPro" id="IPR001451">
    <property type="entry name" value="Hexapep"/>
</dbReference>
<keyword evidence="3" id="KW-0808">Transferase</keyword>
<evidence type="ECO:0000256" key="2">
    <source>
        <dbReference type="ARBA" id="ARBA00022556"/>
    </source>
</evidence>
<dbReference type="PANTHER" id="PTHR43378:SF2">
    <property type="entry name" value="UDP-3-O-ACYLGLUCOSAMINE N-ACYLTRANSFERASE 1, MITOCHONDRIAL-RELATED"/>
    <property type="match status" value="1"/>
</dbReference>
<evidence type="ECO:0000256" key="4">
    <source>
        <dbReference type="ARBA" id="ARBA00023098"/>
    </source>
</evidence>
<dbReference type="SUPFAM" id="SSF51161">
    <property type="entry name" value="Trimeric LpxA-like enzymes"/>
    <property type="match status" value="1"/>
</dbReference>
<dbReference type="Pfam" id="PF00132">
    <property type="entry name" value="Hexapep"/>
    <property type="match status" value="1"/>
</dbReference>
<evidence type="ECO:0000313" key="6">
    <source>
        <dbReference type="EMBL" id="RXJ54426.1"/>
    </source>
</evidence>
<evidence type="ECO:0000313" key="7">
    <source>
        <dbReference type="Proteomes" id="UP000290657"/>
    </source>
</evidence>
<gene>
    <name evidence="6" type="ORF">CRV04_11575</name>
</gene>
<dbReference type="GO" id="GO:0009245">
    <property type="term" value="P:lipid A biosynthetic process"/>
    <property type="evidence" value="ECO:0007669"/>
    <property type="project" value="UniProtKB-KW"/>
</dbReference>
<proteinExistence type="predicted"/>
<dbReference type="InterPro" id="IPR007691">
    <property type="entry name" value="LpxD"/>
</dbReference>
<reference evidence="6 7" key="1">
    <citation type="submission" date="2017-10" db="EMBL/GenBank/DDBJ databases">
        <title>Genomics of the genus Arcobacter.</title>
        <authorList>
            <person name="Perez-Cataluna A."/>
            <person name="Figueras M.J."/>
        </authorList>
    </citation>
    <scope>NUCLEOTIDE SEQUENCE [LARGE SCALE GENOMIC DNA]</scope>
    <source>
        <strain evidence="6 7">CECT 8987</strain>
    </source>
</reference>
<evidence type="ECO:0000256" key="3">
    <source>
        <dbReference type="ARBA" id="ARBA00022679"/>
    </source>
</evidence>
<evidence type="ECO:0000256" key="1">
    <source>
        <dbReference type="ARBA" id="ARBA00022516"/>
    </source>
</evidence>
<dbReference type="Gene3D" id="2.160.10.10">
    <property type="entry name" value="Hexapeptide repeat proteins"/>
    <property type="match status" value="1"/>
</dbReference>
<comment type="caution">
    <text evidence="6">The sequence shown here is derived from an EMBL/GenBank/DDBJ whole genome shotgun (WGS) entry which is preliminary data.</text>
</comment>